<name>A0A9N9DI46_9GLOM</name>
<dbReference type="Proteomes" id="UP000789570">
    <property type="component" value="Unassembled WGS sequence"/>
</dbReference>
<protein>
    <submittedName>
        <fullName evidence="1">15669_t:CDS:1</fullName>
    </submittedName>
</protein>
<organism evidence="1 2">
    <name type="scientific">Funneliformis caledonium</name>
    <dbReference type="NCBI Taxonomy" id="1117310"/>
    <lineage>
        <taxon>Eukaryota</taxon>
        <taxon>Fungi</taxon>
        <taxon>Fungi incertae sedis</taxon>
        <taxon>Mucoromycota</taxon>
        <taxon>Glomeromycotina</taxon>
        <taxon>Glomeromycetes</taxon>
        <taxon>Glomerales</taxon>
        <taxon>Glomeraceae</taxon>
        <taxon>Funneliformis</taxon>
    </lineage>
</organism>
<keyword evidence="2" id="KW-1185">Reference proteome</keyword>
<gene>
    <name evidence="1" type="ORF">FCALED_LOCUS10371</name>
</gene>
<dbReference type="AlphaFoldDB" id="A0A9N9DI46"/>
<sequence length="171" mass="19080">MPNTTIISTAVHLAIILLNPIKNEPAISKQDIHNPALVAINHPLKKSKKANAENSFPISAMKMKEAWLCHLPIEYSSSYKPSLFSCDSSSCSITNIIITIETGWLLPCGHAYYNICFSQNGSKFLHCLNYIKDDIDKHVQSLLDNDYDNTKKSADGISAPWDNTISRFLLL</sequence>
<accession>A0A9N9DI46</accession>
<reference evidence="1" key="1">
    <citation type="submission" date="2021-06" db="EMBL/GenBank/DDBJ databases">
        <authorList>
            <person name="Kallberg Y."/>
            <person name="Tangrot J."/>
            <person name="Rosling A."/>
        </authorList>
    </citation>
    <scope>NUCLEOTIDE SEQUENCE</scope>
    <source>
        <strain evidence="1">UK204</strain>
    </source>
</reference>
<dbReference type="EMBL" id="CAJVPQ010003774">
    <property type="protein sequence ID" value="CAG8637090.1"/>
    <property type="molecule type" value="Genomic_DNA"/>
</dbReference>
<evidence type="ECO:0000313" key="2">
    <source>
        <dbReference type="Proteomes" id="UP000789570"/>
    </source>
</evidence>
<dbReference type="OrthoDB" id="2434807at2759"/>
<evidence type="ECO:0000313" key="1">
    <source>
        <dbReference type="EMBL" id="CAG8637090.1"/>
    </source>
</evidence>
<comment type="caution">
    <text evidence="1">The sequence shown here is derived from an EMBL/GenBank/DDBJ whole genome shotgun (WGS) entry which is preliminary data.</text>
</comment>
<proteinExistence type="predicted"/>